<dbReference type="Pfam" id="PF05970">
    <property type="entry name" value="PIF1"/>
    <property type="match status" value="1"/>
</dbReference>
<protein>
    <recommendedName>
        <fullName evidence="1">ATP-dependent DNA helicase</fullName>
        <ecNumber evidence="1">5.6.2.3</ecNumber>
    </recommendedName>
</protein>
<evidence type="ECO:0000256" key="1">
    <source>
        <dbReference type="RuleBase" id="RU363044"/>
    </source>
</evidence>
<dbReference type="GO" id="GO:0006281">
    <property type="term" value="P:DNA repair"/>
    <property type="evidence" value="ECO:0007669"/>
    <property type="project" value="UniProtKB-KW"/>
</dbReference>
<evidence type="ECO:0000313" key="3">
    <source>
        <dbReference type="EMBL" id="KAG1896854.1"/>
    </source>
</evidence>
<comment type="caution">
    <text evidence="3">The sequence shown here is derived from an EMBL/GenBank/DDBJ whole genome shotgun (WGS) entry which is preliminary data.</text>
</comment>
<dbReference type="GO" id="GO:0043139">
    <property type="term" value="F:5'-3' DNA helicase activity"/>
    <property type="evidence" value="ECO:0007669"/>
    <property type="project" value="UniProtKB-EC"/>
</dbReference>
<proteinExistence type="inferred from homology"/>
<dbReference type="AlphaFoldDB" id="A0AAD4E1Q1"/>
<gene>
    <name evidence="3" type="ORF">F5891DRAFT_1051282</name>
</gene>
<reference evidence="3" key="1">
    <citation type="journal article" date="2020" name="New Phytol.">
        <title>Comparative genomics reveals dynamic genome evolution in host specialist ectomycorrhizal fungi.</title>
        <authorList>
            <person name="Lofgren L.A."/>
            <person name="Nguyen N.H."/>
            <person name="Vilgalys R."/>
            <person name="Ruytinx J."/>
            <person name="Liao H.L."/>
            <person name="Branco S."/>
            <person name="Kuo A."/>
            <person name="LaButti K."/>
            <person name="Lipzen A."/>
            <person name="Andreopoulos W."/>
            <person name="Pangilinan J."/>
            <person name="Riley R."/>
            <person name="Hundley H."/>
            <person name="Na H."/>
            <person name="Barry K."/>
            <person name="Grigoriev I.V."/>
            <person name="Stajich J.E."/>
            <person name="Kennedy P.G."/>
        </authorList>
    </citation>
    <scope>NUCLEOTIDE SEQUENCE</scope>
    <source>
        <strain evidence="3">FC203</strain>
    </source>
</reference>
<dbReference type="RefSeq" id="XP_041222430.1">
    <property type="nucleotide sequence ID" value="XM_041362486.1"/>
</dbReference>
<evidence type="ECO:0000313" key="4">
    <source>
        <dbReference type="Proteomes" id="UP001195769"/>
    </source>
</evidence>
<dbReference type="GO" id="GO:0016787">
    <property type="term" value="F:hydrolase activity"/>
    <property type="evidence" value="ECO:0007669"/>
    <property type="project" value="UniProtKB-KW"/>
</dbReference>
<keyword evidence="4" id="KW-1185">Reference proteome</keyword>
<feature type="domain" description="DNA helicase Pif1-like DEAD-box helicase" evidence="2">
    <location>
        <begin position="10"/>
        <end position="67"/>
    </location>
</feature>
<keyword evidence="1" id="KW-0347">Helicase</keyword>
<name>A0AAD4E1Q1_9AGAM</name>
<keyword evidence="1" id="KW-0227">DNA damage</keyword>
<keyword evidence="1" id="KW-0233">DNA recombination</keyword>
<keyword evidence="1" id="KW-0234">DNA repair</keyword>
<comment type="cofactor">
    <cofactor evidence="1">
        <name>Mg(2+)</name>
        <dbReference type="ChEBI" id="CHEBI:18420"/>
    </cofactor>
</comment>
<keyword evidence="1" id="KW-0067">ATP-binding</keyword>
<dbReference type="GeneID" id="64656784"/>
<dbReference type="EC" id="5.6.2.3" evidence="1"/>
<comment type="catalytic activity">
    <reaction evidence="1">
        <text>ATP + H2O = ADP + phosphate + H(+)</text>
        <dbReference type="Rhea" id="RHEA:13065"/>
        <dbReference type="ChEBI" id="CHEBI:15377"/>
        <dbReference type="ChEBI" id="CHEBI:15378"/>
        <dbReference type="ChEBI" id="CHEBI:30616"/>
        <dbReference type="ChEBI" id="CHEBI:43474"/>
        <dbReference type="ChEBI" id="CHEBI:456216"/>
        <dbReference type="EC" id="5.6.2.3"/>
    </reaction>
</comment>
<dbReference type="GO" id="GO:0005524">
    <property type="term" value="F:ATP binding"/>
    <property type="evidence" value="ECO:0007669"/>
    <property type="project" value="UniProtKB-KW"/>
</dbReference>
<evidence type="ECO:0000259" key="2">
    <source>
        <dbReference type="Pfam" id="PF05970"/>
    </source>
</evidence>
<keyword evidence="1" id="KW-0378">Hydrolase</keyword>
<dbReference type="GO" id="GO:0006310">
    <property type="term" value="P:DNA recombination"/>
    <property type="evidence" value="ECO:0007669"/>
    <property type="project" value="UniProtKB-KW"/>
</dbReference>
<sequence>MMQVLRCSALCATAHRCGRTAHYMFGIPVTDESTDIHSTIHLFSPRADLIWNATAIIWDELPMAKKQHGSAWTSVVDAS</sequence>
<dbReference type="InterPro" id="IPR010285">
    <property type="entry name" value="DNA_helicase_pif1-like_DEAD"/>
</dbReference>
<dbReference type="Proteomes" id="UP001195769">
    <property type="component" value="Unassembled WGS sequence"/>
</dbReference>
<comment type="similarity">
    <text evidence="1">Belongs to the helicase family.</text>
</comment>
<dbReference type="GO" id="GO:0000723">
    <property type="term" value="P:telomere maintenance"/>
    <property type="evidence" value="ECO:0007669"/>
    <property type="project" value="InterPro"/>
</dbReference>
<accession>A0AAD4E1Q1</accession>
<organism evidence="3 4">
    <name type="scientific">Suillus fuscotomentosus</name>
    <dbReference type="NCBI Taxonomy" id="1912939"/>
    <lineage>
        <taxon>Eukaryota</taxon>
        <taxon>Fungi</taxon>
        <taxon>Dikarya</taxon>
        <taxon>Basidiomycota</taxon>
        <taxon>Agaricomycotina</taxon>
        <taxon>Agaricomycetes</taxon>
        <taxon>Agaricomycetidae</taxon>
        <taxon>Boletales</taxon>
        <taxon>Suillineae</taxon>
        <taxon>Suillaceae</taxon>
        <taxon>Suillus</taxon>
    </lineage>
</organism>
<dbReference type="EMBL" id="JABBWK010000051">
    <property type="protein sequence ID" value="KAG1896854.1"/>
    <property type="molecule type" value="Genomic_DNA"/>
</dbReference>
<keyword evidence="1" id="KW-0547">Nucleotide-binding</keyword>